<organism evidence="3 4">
    <name type="scientific">Mytilus galloprovincialis</name>
    <name type="common">Mediterranean mussel</name>
    <dbReference type="NCBI Taxonomy" id="29158"/>
    <lineage>
        <taxon>Eukaryota</taxon>
        <taxon>Metazoa</taxon>
        <taxon>Spiralia</taxon>
        <taxon>Lophotrochozoa</taxon>
        <taxon>Mollusca</taxon>
        <taxon>Bivalvia</taxon>
        <taxon>Autobranchia</taxon>
        <taxon>Pteriomorphia</taxon>
        <taxon>Mytilida</taxon>
        <taxon>Mytiloidea</taxon>
        <taxon>Mytilidae</taxon>
        <taxon>Mytilinae</taxon>
        <taxon>Mytilus</taxon>
    </lineage>
</organism>
<dbReference type="CDD" id="cd19757">
    <property type="entry name" value="Bbox1"/>
    <property type="match status" value="2"/>
</dbReference>
<dbReference type="InterPro" id="IPR000315">
    <property type="entry name" value="Znf_B-box"/>
</dbReference>
<reference evidence="3" key="1">
    <citation type="submission" date="2018-11" db="EMBL/GenBank/DDBJ databases">
        <authorList>
            <person name="Alioto T."/>
            <person name="Alioto T."/>
        </authorList>
    </citation>
    <scope>NUCLEOTIDE SEQUENCE</scope>
</reference>
<evidence type="ECO:0000313" key="4">
    <source>
        <dbReference type="Proteomes" id="UP000596742"/>
    </source>
</evidence>
<dbReference type="EMBL" id="UYJE01008281">
    <property type="protein sequence ID" value="VDI62639.1"/>
    <property type="molecule type" value="Genomic_DNA"/>
</dbReference>
<protein>
    <recommendedName>
        <fullName evidence="2">B box-type domain-containing protein</fullName>
    </recommendedName>
</protein>
<comment type="caution">
    <text evidence="3">The sequence shown here is derived from an EMBL/GenBank/DDBJ whole genome shotgun (WGS) entry which is preliminary data.</text>
</comment>
<proteinExistence type="predicted"/>
<keyword evidence="1" id="KW-0862">Zinc</keyword>
<evidence type="ECO:0000313" key="3">
    <source>
        <dbReference type="EMBL" id="VDI62639.1"/>
    </source>
</evidence>
<feature type="domain" description="B box-type" evidence="2">
    <location>
        <begin position="14"/>
        <end position="59"/>
    </location>
</feature>
<keyword evidence="1" id="KW-0863">Zinc-finger</keyword>
<dbReference type="Proteomes" id="UP000596742">
    <property type="component" value="Unassembled WGS sequence"/>
</dbReference>
<keyword evidence="4" id="KW-1185">Reference proteome</keyword>
<name>A0A8B6GE09_MYTGA</name>
<dbReference type="OrthoDB" id="6082856at2759"/>
<dbReference type="PROSITE" id="PS50119">
    <property type="entry name" value="ZF_BBOX"/>
    <property type="match status" value="1"/>
</dbReference>
<sequence length="115" mass="12989">MSVMAQAQAIAAKAGNYICLCLGARGEFFCIECEQYFCQTCRISHRKANVSKSHKLVEALETERKDCEMCLTKYGGQHFCLDCSQYFCSNCKVIHLRANVSKNHVFTDSSDIEKT</sequence>
<dbReference type="GO" id="GO:0008270">
    <property type="term" value="F:zinc ion binding"/>
    <property type="evidence" value="ECO:0007669"/>
    <property type="project" value="UniProtKB-KW"/>
</dbReference>
<keyword evidence="1" id="KW-0479">Metal-binding</keyword>
<evidence type="ECO:0000256" key="1">
    <source>
        <dbReference type="PROSITE-ProRule" id="PRU00024"/>
    </source>
</evidence>
<evidence type="ECO:0000259" key="2">
    <source>
        <dbReference type="PROSITE" id="PS50119"/>
    </source>
</evidence>
<gene>
    <name evidence="3" type="ORF">MGAL_10B038446</name>
</gene>
<accession>A0A8B6GE09</accession>
<dbReference type="AlphaFoldDB" id="A0A8B6GE09"/>